<dbReference type="Proteomes" id="UP000255286">
    <property type="component" value="Unassembled WGS sequence"/>
</dbReference>
<dbReference type="GO" id="GO:0005694">
    <property type="term" value="C:chromosome"/>
    <property type="evidence" value="ECO:0007669"/>
    <property type="project" value="InterPro"/>
</dbReference>
<dbReference type="Pfam" id="PF09983">
    <property type="entry name" value="JetD_C"/>
    <property type="match status" value="1"/>
</dbReference>
<reference evidence="2 3" key="1">
    <citation type="submission" date="2018-06" db="EMBL/GenBank/DDBJ databases">
        <authorList>
            <consortium name="Pathogen Informatics"/>
            <person name="Doyle S."/>
        </authorList>
    </citation>
    <scope>NUCLEOTIDE SEQUENCE [LARGE SCALE GENOMIC DNA]</scope>
    <source>
        <strain evidence="2 3">NCTC8782</strain>
    </source>
</reference>
<dbReference type="RefSeq" id="WP_115601058.1">
    <property type="nucleotide sequence ID" value="NZ_UIGT01000001.1"/>
</dbReference>
<dbReference type="SUPFAM" id="SSF56726">
    <property type="entry name" value="DNA topoisomerase IV, alpha subunit"/>
    <property type="match status" value="1"/>
</dbReference>
<organism evidence="2 3">
    <name type="scientific">Citrobacter youngae</name>
    <dbReference type="NCBI Taxonomy" id="133448"/>
    <lineage>
        <taxon>Bacteria</taxon>
        <taxon>Pseudomonadati</taxon>
        <taxon>Pseudomonadota</taxon>
        <taxon>Gammaproteobacteria</taxon>
        <taxon>Enterobacterales</taxon>
        <taxon>Enterobacteriaceae</taxon>
        <taxon>Citrobacter</taxon>
        <taxon>Citrobacter freundii complex</taxon>
    </lineage>
</organism>
<dbReference type="GO" id="GO:0003677">
    <property type="term" value="F:DNA binding"/>
    <property type="evidence" value="ECO:0007669"/>
    <property type="project" value="InterPro"/>
</dbReference>
<name>A0A9Q7ZLJ6_9ENTR</name>
<evidence type="ECO:0000313" key="2">
    <source>
        <dbReference type="EMBL" id="SUX78406.1"/>
    </source>
</evidence>
<protein>
    <submittedName>
        <fullName evidence="2">Uncharacterized protein conserved in bacteria C-term(DUF2220)</fullName>
    </submittedName>
</protein>
<dbReference type="InterPro" id="IPR024534">
    <property type="entry name" value="JetD_C"/>
</dbReference>
<sequence>MSSVTIWLSRLESTANKHRLAAGKAARTVKANAVLDEVLRAHNQEALSQEVPDLLSQAVTQLLERDWRAQPKHKASWQCYWRGMSLPSTFVYEGAIVPTKTKSEIAWHPWLARRITGQLTQPIKARLQQLNTYLFRQTEGDKSLFPGLLGHRERSLLIFGDEKALDSLPPDGWKHVTLTLADMGAFRRAPPLPYESSCCHDLPAIIVENSDVYYRLCQLNRVQTRWSLVIYGAGNKVSGQAECVSQLLEVEQVKQLLYFGDLDVAGLKIAHQLQCRLLNDYGISLHLDEWLYNELILNGLMTPEGNANNERFDFELQCRWMPQFVLREMKTLLANHRRLPQEGVASLGLVI</sequence>
<dbReference type="AlphaFoldDB" id="A0A9Q7ZLJ6"/>
<comment type="caution">
    <text evidence="2">The sequence shown here is derived from an EMBL/GenBank/DDBJ whole genome shotgun (WGS) entry which is preliminary data.</text>
</comment>
<dbReference type="InterPro" id="IPR036078">
    <property type="entry name" value="Spo11/TopoVI_A_sf"/>
</dbReference>
<accession>A0A9Q7ZLJ6</accession>
<evidence type="ECO:0000313" key="3">
    <source>
        <dbReference type="Proteomes" id="UP000255286"/>
    </source>
</evidence>
<dbReference type="EMBL" id="UIGT01000001">
    <property type="protein sequence ID" value="SUX78406.1"/>
    <property type="molecule type" value="Genomic_DNA"/>
</dbReference>
<gene>
    <name evidence="2" type="ORF">NCTC8782_00862</name>
</gene>
<feature type="domain" description="Wadjet protein JetD C-terminal" evidence="1">
    <location>
        <begin position="204"/>
        <end position="277"/>
    </location>
</feature>
<proteinExistence type="predicted"/>
<evidence type="ECO:0000259" key="1">
    <source>
        <dbReference type="Pfam" id="PF09983"/>
    </source>
</evidence>